<sequence length="64" mass="7746">NKKDINEYKADEHEGGIESNKILLDNKIPLEIFKENKDKIPYYKSYKSITRIYNDLQKEKRKEK</sequence>
<feature type="non-terminal residue" evidence="1">
    <location>
        <position position="64"/>
    </location>
</feature>
<proteinExistence type="predicted"/>
<keyword evidence="2" id="KW-1185">Reference proteome</keyword>
<dbReference type="EMBL" id="CAJVQB010119343">
    <property type="protein sequence ID" value="CAG8853052.1"/>
    <property type="molecule type" value="Genomic_DNA"/>
</dbReference>
<protein>
    <submittedName>
        <fullName evidence="1">40043_t:CDS:1</fullName>
    </submittedName>
</protein>
<evidence type="ECO:0000313" key="2">
    <source>
        <dbReference type="Proteomes" id="UP000789901"/>
    </source>
</evidence>
<comment type="caution">
    <text evidence="1">The sequence shown here is derived from an EMBL/GenBank/DDBJ whole genome shotgun (WGS) entry which is preliminary data.</text>
</comment>
<dbReference type="Proteomes" id="UP000789901">
    <property type="component" value="Unassembled WGS sequence"/>
</dbReference>
<organism evidence="1 2">
    <name type="scientific">Gigaspora margarita</name>
    <dbReference type="NCBI Taxonomy" id="4874"/>
    <lineage>
        <taxon>Eukaryota</taxon>
        <taxon>Fungi</taxon>
        <taxon>Fungi incertae sedis</taxon>
        <taxon>Mucoromycota</taxon>
        <taxon>Glomeromycotina</taxon>
        <taxon>Glomeromycetes</taxon>
        <taxon>Diversisporales</taxon>
        <taxon>Gigasporaceae</taxon>
        <taxon>Gigaspora</taxon>
    </lineage>
</organism>
<name>A0ABN7XCW1_GIGMA</name>
<gene>
    <name evidence="1" type="ORF">GMARGA_LOCUS41873</name>
</gene>
<evidence type="ECO:0000313" key="1">
    <source>
        <dbReference type="EMBL" id="CAG8853052.1"/>
    </source>
</evidence>
<feature type="non-terminal residue" evidence="1">
    <location>
        <position position="1"/>
    </location>
</feature>
<reference evidence="1 2" key="1">
    <citation type="submission" date="2021-06" db="EMBL/GenBank/DDBJ databases">
        <authorList>
            <person name="Kallberg Y."/>
            <person name="Tangrot J."/>
            <person name="Rosling A."/>
        </authorList>
    </citation>
    <scope>NUCLEOTIDE SEQUENCE [LARGE SCALE GENOMIC DNA]</scope>
    <source>
        <strain evidence="1 2">120-4 pot B 10/14</strain>
    </source>
</reference>
<accession>A0ABN7XCW1</accession>